<evidence type="ECO:0000313" key="2">
    <source>
        <dbReference type="Proteomes" id="UP000828390"/>
    </source>
</evidence>
<reference evidence="1" key="2">
    <citation type="submission" date="2020-11" db="EMBL/GenBank/DDBJ databases">
        <authorList>
            <person name="McCartney M.A."/>
            <person name="Auch B."/>
            <person name="Kono T."/>
            <person name="Mallez S."/>
            <person name="Becker A."/>
            <person name="Gohl D.M."/>
            <person name="Silverstein K.A.T."/>
            <person name="Koren S."/>
            <person name="Bechman K.B."/>
            <person name="Herman A."/>
            <person name="Abrahante J.E."/>
            <person name="Garbe J."/>
        </authorList>
    </citation>
    <scope>NUCLEOTIDE SEQUENCE</scope>
    <source>
        <strain evidence="1">Duluth1</strain>
        <tissue evidence="1">Whole animal</tissue>
    </source>
</reference>
<protein>
    <submittedName>
        <fullName evidence="1">Uncharacterized protein</fullName>
    </submittedName>
</protein>
<dbReference type="EMBL" id="JAIWYP010000016">
    <property type="protein sequence ID" value="KAH3695591.1"/>
    <property type="molecule type" value="Genomic_DNA"/>
</dbReference>
<sequence length="72" mass="8175">MIIDTMTPTLYAPALSRSSLVSSWNSLLVPPMRSTSSANLKLEIEVWGLKHYLLNEKVKQNGWKQTFLTDSH</sequence>
<name>A0A9D3YB59_DREPO</name>
<comment type="caution">
    <text evidence="1">The sequence shown here is derived from an EMBL/GenBank/DDBJ whole genome shotgun (WGS) entry which is preliminary data.</text>
</comment>
<accession>A0A9D3YB59</accession>
<reference evidence="1" key="1">
    <citation type="journal article" date="2019" name="bioRxiv">
        <title>The Genome of the Zebra Mussel, Dreissena polymorpha: A Resource for Invasive Species Research.</title>
        <authorList>
            <person name="McCartney M.A."/>
            <person name="Auch B."/>
            <person name="Kono T."/>
            <person name="Mallez S."/>
            <person name="Zhang Y."/>
            <person name="Obille A."/>
            <person name="Becker A."/>
            <person name="Abrahante J.E."/>
            <person name="Garbe J."/>
            <person name="Badalamenti J.P."/>
            <person name="Herman A."/>
            <person name="Mangelson H."/>
            <person name="Liachko I."/>
            <person name="Sullivan S."/>
            <person name="Sone E.D."/>
            <person name="Koren S."/>
            <person name="Silverstein K.A.T."/>
            <person name="Beckman K.B."/>
            <person name="Gohl D.M."/>
        </authorList>
    </citation>
    <scope>NUCLEOTIDE SEQUENCE</scope>
    <source>
        <strain evidence="1">Duluth1</strain>
        <tissue evidence="1">Whole animal</tissue>
    </source>
</reference>
<gene>
    <name evidence="1" type="ORF">DPMN_083048</name>
</gene>
<keyword evidence="2" id="KW-1185">Reference proteome</keyword>
<organism evidence="1 2">
    <name type="scientific">Dreissena polymorpha</name>
    <name type="common">Zebra mussel</name>
    <name type="synonym">Mytilus polymorpha</name>
    <dbReference type="NCBI Taxonomy" id="45954"/>
    <lineage>
        <taxon>Eukaryota</taxon>
        <taxon>Metazoa</taxon>
        <taxon>Spiralia</taxon>
        <taxon>Lophotrochozoa</taxon>
        <taxon>Mollusca</taxon>
        <taxon>Bivalvia</taxon>
        <taxon>Autobranchia</taxon>
        <taxon>Heteroconchia</taxon>
        <taxon>Euheterodonta</taxon>
        <taxon>Imparidentia</taxon>
        <taxon>Neoheterodontei</taxon>
        <taxon>Myida</taxon>
        <taxon>Dreissenoidea</taxon>
        <taxon>Dreissenidae</taxon>
        <taxon>Dreissena</taxon>
    </lineage>
</organism>
<proteinExistence type="predicted"/>
<evidence type="ECO:0000313" key="1">
    <source>
        <dbReference type="EMBL" id="KAH3695591.1"/>
    </source>
</evidence>
<dbReference type="AlphaFoldDB" id="A0A9D3YB59"/>
<dbReference type="Proteomes" id="UP000828390">
    <property type="component" value="Unassembled WGS sequence"/>
</dbReference>